<evidence type="ECO:0000256" key="5">
    <source>
        <dbReference type="ARBA" id="ARBA00023284"/>
    </source>
</evidence>
<evidence type="ECO:0000256" key="6">
    <source>
        <dbReference type="PIRNR" id="PIRNR000077"/>
    </source>
</evidence>
<dbReference type="CDD" id="cd02947">
    <property type="entry name" value="TRX_family"/>
    <property type="match status" value="1"/>
</dbReference>
<dbReference type="PANTHER" id="PTHR45663">
    <property type="entry name" value="GEO12009P1"/>
    <property type="match status" value="1"/>
</dbReference>
<reference evidence="8 9" key="1">
    <citation type="submission" date="2020-10" db="EMBL/GenBank/DDBJ databases">
        <authorList>
            <person name="Castelo-Branco R."/>
            <person name="Eusebio N."/>
            <person name="Adriana R."/>
            <person name="Vieira A."/>
            <person name="Brugerolle De Fraissinette N."/>
            <person name="Rezende De Castro R."/>
            <person name="Schneider M.P."/>
            <person name="Vasconcelos V."/>
            <person name="Leao P.N."/>
        </authorList>
    </citation>
    <scope>NUCLEOTIDE SEQUENCE [LARGE SCALE GENOMIC DNA]</scope>
    <source>
        <strain evidence="8 9">LEGE 03274</strain>
    </source>
</reference>
<sequence>MISVSQESFEREVLESSQMVLINFWAPWCGLCMMLQPILNRLESEWETNLKIVSINADQNLRLANNYSLSSLPTLILMHRGEIIERLESFHNREHLYKTVNDVMLNLMHKTA</sequence>
<evidence type="ECO:0000256" key="2">
    <source>
        <dbReference type="ARBA" id="ARBA00022448"/>
    </source>
</evidence>
<dbReference type="SUPFAM" id="SSF52833">
    <property type="entry name" value="Thioredoxin-like"/>
    <property type="match status" value="1"/>
</dbReference>
<evidence type="ECO:0000313" key="9">
    <source>
        <dbReference type="Proteomes" id="UP000654604"/>
    </source>
</evidence>
<feature type="domain" description="Thioredoxin" evidence="7">
    <location>
        <begin position="1"/>
        <end position="105"/>
    </location>
</feature>
<dbReference type="RefSeq" id="WP_193800261.1">
    <property type="nucleotide sequence ID" value="NZ_JADEWC010000008.1"/>
</dbReference>
<dbReference type="PANTHER" id="PTHR45663:SF11">
    <property type="entry name" value="GEO12009P1"/>
    <property type="match status" value="1"/>
</dbReference>
<dbReference type="Proteomes" id="UP000654604">
    <property type="component" value="Unassembled WGS sequence"/>
</dbReference>
<evidence type="ECO:0000256" key="3">
    <source>
        <dbReference type="ARBA" id="ARBA00022982"/>
    </source>
</evidence>
<dbReference type="EMBL" id="JADEWC010000008">
    <property type="protein sequence ID" value="MBE9222094.1"/>
    <property type="molecule type" value="Genomic_DNA"/>
</dbReference>
<keyword evidence="2" id="KW-0813">Transport</keyword>
<comment type="similarity">
    <text evidence="1 6">Belongs to the thioredoxin family.</text>
</comment>
<keyword evidence="4" id="KW-1015">Disulfide bond</keyword>
<dbReference type="PRINTS" id="PR00421">
    <property type="entry name" value="THIOREDOXIN"/>
</dbReference>
<gene>
    <name evidence="8" type="primary">traF</name>
    <name evidence="8" type="ORF">IQ215_05225</name>
</gene>
<proteinExistence type="inferred from homology"/>
<comment type="caution">
    <text evidence="8">The sequence shown here is derived from an EMBL/GenBank/DDBJ whole genome shotgun (WGS) entry which is preliminary data.</text>
</comment>
<dbReference type="InterPro" id="IPR036249">
    <property type="entry name" value="Thioredoxin-like_sf"/>
</dbReference>
<evidence type="ECO:0000256" key="1">
    <source>
        <dbReference type="ARBA" id="ARBA00008987"/>
    </source>
</evidence>
<dbReference type="InterPro" id="IPR005746">
    <property type="entry name" value="Thioredoxin"/>
</dbReference>
<dbReference type="PIRSF" id="PIRSF000077">
    <property type="entry name" value="Thioredoxin"/>
    <property type="match status" value="1"/>
</dbReference>
<evidence type="ECO:0000313" key="8">
    <source>
        <dbReference type="EMBL" id="MBE9222094.1"/>
    </source>
</evidence>
<keyword evidence="5" id="KW-0676">Redox-active center</keyword>
<keyword evidence="3" id="KW-0249">Electron transport</keyword>
<accession>A0ABR9V5H6</accession>
<dbReference type="Pfam" id="PF00085">
    <property type="entry name" value="Thioredoxin"/>
    <property type="match status" value="1"/>
</dbReference>
<keyword evidence="9" id="KW-1185">Reference proteome</keyword>
<dbReference type="Gene3D" id="3.40.30.10">
    <property type="entry name" value="Glutaredoxin"/>
    <property type="match status" value="1"/>
</dbReference>
<dbReference type="InterPro" id="IPR013766">
    <property type="entry name" value="Thioredoxin_domain"/>
</dbReference>
<evidence type="ECO:0000259" key="7">
    <source>
        <dbReference type="PROSITE" id="PS51352"/>
    </source>
</evidence>
<evidence type="ECO:0000256" key="4">
    <source>
        <dbReference type="ARBA" id="ARBA00023157"/>
    </source>
</evidence>
<protein>
    <recommendedName>
        <fullName evidence="6">Thioredoxin</fullName>
    </recommendedName>
</protein>
<organism evidence="8 9">
    <name type="scientific">Cyanobacterium stanieri LEGE 03274</name>
    <dbReference type="NCBI Taxonomy" id="1828756"/>
    <lineage>
        <taxon>Bacteria</taxon>
        <taxon>Bacillati</taxon>
        <taxon>Cyanobacteriota</taxon>
        <taxon>Cyanophyceae</taxon>
        <taxon>Oscillatoriophycideae</taxon>
        <taxon>Chroococcales</taxon>
        <taxon>Geminocystaceae</taxon>
        <taxon>Cyanobacterium</taxon>
    </lineage>
</organism>
<name>A0ABR9V5H6_9CHRO</name>
<dbReference type="PROSITE" id="PS51352">
    <property type="entry name" value="THIOREDOXIN_2"/>
    <property type="match status" value="1"/>
</dbReference>